<dbReference type="AlphaFoldDB" id="A0A448WK07"/>
<protein>
    <submittedName>
        <fullName evidence="2">Uncharacterized protein</fullName>
    </submittedName>
</protein>
<proteinExistence type="predicted"/>
<dbReference type="Proteomes" id="UP000784294">
    <property type="component" value="Unassembled WGS sequence"/>
</dbReference>
<comment type="caution">
    <text evidence="2">The sequence shown here is derived from an EMBL/GenBank/DDBJ whole genome shotgun (WGS) entry which is preliminary data.</text>
</comment>
<keyword evidence="3" id="KW-1185">Reference proteome</keyword>
<feature type="region of interest" description="Disordered" evidence="1">
    <location>
        <begin position="1"/>
        <end position="34"/>
    </location>
</feature>
<name>A0A448WK07_9PLAT</name>
<dbReference type="EMBL" id="CAAALY010018466">
    <property type="protein sequence ID" value="VEL13666.1"/>
    <property type="molecule type" value="Genomic_DNA"/>
</dbReference>
<reference evidence="2" key="1">
    <citation type="submission" date="2018-11" db="EMBL/GenBank/DDBJ databases">
        <authorList>
            <consortium name="Pathogen Informatics"/>
        </authorList>
    </citation>
    <scope>NUCLEOTIDE SEQUENCE</scope>
</reference>
<evidence type="ECO:0000256" key="1">
    <source>
        <dbReference type="SAM" id="MobiDB-lite"/>
    </source>
</evidence>
<gene>
    <name evidence="2" type="ORF">PXEA_LOCUS7106</name>
</gene>
<evidence type="ECO:0000313" key="3">
    <source>
        <dbReference type="Proteomes" id="UP000784294"/>
    </source>
</evidence>
<evidence type="ECO:0000313" key="2">
    <source>
        <dbReference type="EMBL" id="VEL13666.1"/>
    </source>
</evidence>
<organism evidence="2 3">
    <name type="scientific">Protopolystoma xenopodis</name>
    <dbReference type="NCBI Taxonomy" id="117903"/>
    <lineage>
        <taxon>Eukaryota</taxon>
        <taxon>Metazoa</taxon>
        <taxon>Spiralia</taxon>
        <taxon>Lophotrochozoa</taxon>
        <taxon>Platyhelminthes</taxon>
        <taxon>Monogenea</taxon>
        <taxon>Polyopisthocotylea</taxon>
        <taxon>Polystomatidea</taxon>
        <taxon>Polystomatidae</taxon>
        <taxon>Protopolystoma</taxon>
    </lineage>
</organism>
<accession>A0A448WK07</accession>
<sequence length="133" mass="14060">MQLTFKPAHSPSLHRLPVGLASTSGRRQSTGRKDIVARDAIRQGAGGVATQGAGQLPGRLSLVRHAGRPCWPGLSVDSRDGDTGVGGCLEPCRYLRDGGDARHRGQRSEGGCSELARCRHGGRRSGRRGAIQL</sequence>